<dbReference type="InterPro" id="IPR052622">
    <property type="entry name" value="Glycosyltransferase_G1"/>
</dbReference>
<dbReference type="PANTHER" id="PTHR46660">
    <property type="match status" value="1"/>
</dbReference>
<dbReference type="InterPro" id="IPR028098">
    <property type="entry name" value="Glyco_trans_4-like_N"/>
</dbReference>
<gene>
    <name evidence="3" type="ORF">KJB30_17760</name>
</gene>
<dbReference type="Pfam" id="PF00534">
    <property type="entry name" value="Glycos_transf_1"/>
    <property type="match status" value="1"/>
</dbReference>
<dbReference type="InterPro" id="IPR001296">
    <property type="entry name" value="Glyco_trans_1"/>
</dbReference>
<evidence type="ECO:0000259" key="2">
    <source>
        <dbReference type="Pfam" id="PF13439"/>
    </source>
</evidence>
<reference evidence="3 4" key="1">
    <citation type="submission" date="2021-05" db="EMBL/GenBank/DDBJ databases">
        <title>The draft genome of Geobacter chapellei DSM 13688.</title>
        <authorList>
            <person name="Xu Z."/>
            <person name="Masuda Y."/>
            <person name="Itoh H."/>
            <person name="Senoo K."/>
        </authorList>
    </citation>
    <scope>NUCLEOTIDE SEQUENCE [LARGE SCALE GENOMIC DNA]</scope>
    <source>
        <strain evidence="3 4">DSM 13688</strain>
    </source>
</reference>
<proteinExistence type="predicted"/>
<dbReference type="EMBL" id="JAHDYS010000033">
    <property type="protein sequence ID" value="MBT1073625.1"/>
    <property type="molecule type" value="Genomic_DNA"/>
</dbReference>
<dbReference type="Proteomes" id="UP000784128">
    <property type="component" value="Unassembled WGS sequence"/>
</dbReference>
<sequence length="358" mass="38584">MVEKITASRPAAAPKKAFMRIAIIAPYSTGPMRGNITTVKRISRGFIEAGADVTLLPMDTTSPAGIREQIDSYVPDVIHAFHAGICGEVASNLAEQLGVPCVITITGSDINEVRFRDTDAMKFAMARATAIACFDTAVSAKVTRYFPAASGRIAIIPQGIAAPPCSRLSWPGISPDDFVLLLPAAIRPVKNILFPLAALVPLIGDLPKLKLVVAGGVIDSGYAAIVSEELAASPHAVWLGEVPHEQMGSLYARADLVLNCSSYEDMPNSLLEAMALGRPVLAADIPGNQVLVRSGETGWLYRSEDEFRSMVMQLARDAALRSDTGRRAREYVLSHFSPHIEAKLYLELFRKLVSVHHP</sequence>
<dbReference type="RefSeq" id="WP_214301709.1">
    <property type="nucleotide sequence ID" value="NZ_JAHDYS010000033.1"/>
</dbReference>
<feature type="domain" description="Glycosyltransferase subfamily 4-like N-terminal" evidence="2">
    <location>
        <begin position="56"/>
        <end position="160"/>
    </location>
</feature>
<accession>A0ABS5UD55</accession>
<dbReference type="CDD" id="cd03801">
    <property type="entry name" value="GT4_PimA-like"/>
    <property type="match status" value="1"/>
</dbReference>
<evidence type="ECO:0000313" key="4">
    <source>
        <dbReference type="Proteomes" id="UP000784128"/>
    </source>
</evidence>
<evidence type="ECO:0000259" key="1">
    <source>
        <dbReference type="Pfam" id="PF00534"/>
    </source>
</evidence>
<dbReference type="Gene3D" id="3.40.50.2000">
    <property type="entry name" value="Glycogen Phosphorylase B"/>
    <property type="match status" value="2"/>
</dbReference>
<evidence type="ECO:0000313" key="3">
    <source>
        <dbReference type="EMBL" id="MBT1073625.1"/>
    </source>
</evidence>
<dbReference type="Pfam" id="PF13439">
    <property type="entry name" value="Glyco_transf_4"/>
    <property type="match status" value="1"/>
</dbReference>
<keyword evidence="4" id="KW-1185">Reference proteome</keyword>
<comment type="caution">
    <text evidence="3">The sequence shown here is derived from an EMBL/GenBank/DDBJ whole genome shotgun (WGS) entry which is preliminary data.</text>
</comment>
<protein>
    <submittedName>
        <fullName evidence="3">Glycosyltransferase family 4 protein</fullName>
    </submittedName>
</protein>
<organism evidence="3 4">
    <name type="scientific">Pelotalea chapellei</name>
    <dbReference type="NCBI Taxonomy" id="44671"/>
    <lineage>
        <taxon>Bacteria</taxon>
        <taxon>Pseudomonadati</taxon>
        <taxon>Thermodesulfobacteriota</taxon>
        <taxon>Desulfuromonadia</taxon>
        <taxon>Geobacterales</taxon>
        <taxon>Geobacteraceae</taxon>
        <taxon>Pelotalea</taxon>
    </lineage>
</organism>
<dbReference type="PANTHER" id="PTHR46660:SF2">
    <property type="entry name" value="GLYCOSYLTRANSFERASE 1 DOMAIN-CONTAINING PROTEIN 1"/>
    <property type="match status" value="1"/>
</dbReference>
<name>A0ABS5UD55_9BACT</name>
<feature type="domain" description="Glycosyl transferase family 1" evidence="1">
    <location>
        <begin position="173"/>
        <end position="330"/>
    </location>
</feature>
<dbReference type="SUPFAM" id="SSF53756">
    <property type="entry name" value="UDP-Glycosyltransferase/glycogen phosphorylase"/>
    <property type="match status" value="1"/>
</dbReference>